<evidence type="ECO:0000256" key="3">
    <source>
        <dbReference type="ARBA" id="ARBA00004141"/>
    </source>
</evidence>
<dbReference type="GO" id="GO:0016020">
    <property type="term" value="C:membrane"/>
    <property type="evidence" value="ECO:0007669"/>
    <property type="project" value="UniProtKB-SubCell"/>
</dbReference>
<evidence type="ECO:0000256" key="15">
    <source>
        <dbReference type="ARBA" id="ARBA00023136"/>
    </source>
</evidence>
<evidence type="ECO:0000256" key="10">
    <source>
        <dbReference type="ARBA" id="ARBA00022692"/>
    </source>
</evidence>
<keyword evidence="13 16" id="KW-1133">Transmembrane helix</keyword>
<gene>
    <name evidence="17" type="ORF">BFL28_16745</name>
</gene>
<proteinExistence type="predicted"/>
<dbReference type="CDD" id="cd03495">
    <property type="entry name" value="SQR_TypeC_SdhD_like"/>
    <property type="match status" value="1"/>
</dbReference>
<dbReference type="GO" id="GO:0006099">
    <property type="term" value="P:tricarboxylic acid cycle"/>
    <property type="evidence" value="ECO:0007669"/>
    <property type="project" value="UniProtKB-UniPathway"/>
</dbReference>
<comment type="pathway">
    <text evidence="4">Carbohydrate metabolism; tricarboxylic acid cycle.</text>
</comment>
<evidence type="ECO:0000256" key="4">
    <source>
        <dbReference type="ARBA" id="ARBA00005163"/>
    </source>
</evidence>
<evidence type="ECO:0000256" key="12">
    <source>
        <dbReference type="ARBA" id="ARBA00022982"/>
    </source>
</evidence>
<keyword evidence="12" id="KW-0249">Electron transport</keyword>
<evidence type="ECO:0000313" key="17">
    <source>
        <dbReference type="EMBL" id="ODP37931.1"/>
    </source>
</evidence>
<evidence type="ECO:0000313" key="18">
    <source>
        <dbReference type="Proteomes" id="UP000094487"/>
    </source>
</evidence>
<evidence type="ECO:0000256" key="5">
    <source>
        <dbReference type="ARBA" id="ARBA00011558"/>
    </source>
</evidence>
<keyword evidence="8" id="KW-0816">Tricarboxylic acid cycle</keyword>
<accession>A0A1E3LVV7</accession>
<dbReference type="InterPro" id="IPR034804">
    <property type="entry name" value="SQR/QFR_C/D"/>
</dbReference>
<dbReference type="Pfam" id="PF01127">
    <property type="entry name" value="Sdh_cyt"/>
    <property type="match status" value="1"/>
</dbReference>
<organism evidence="17 18">
    <name type="scientific">Sphingomonas turrisvirgatae</name>
    <dbReference type="NCBI Taxonomy" id="1888892"/>
    <lineage>
        <taxon>Bacteria</taxon>
        <taxon>Pseudomonadati</taxon>
        <taxon>Pseudomonadota</taxon>
        <taxon>Alphaproteobacteria</taxon>
        <taxon>Sphingomonadales</taxon>
        <taxon>Sphingomonadaceae</taxon>
        <taxon>Sphingomonas</taxon>
    </lineage>
</organism>
<evidence type="ECO:0000256" key="14">
    <source>
        <dbReference type="ARBA" id="ARBA00023004"/>
    </source>
</evidence>
<feature type="transmembrane region" description="Helical" evidence="16">
    <location>
        <begin position="97"/>
        <end position="123"/>
    </location>
</feature>
<sequence length="132" mass="14506">MGNGTHIGRVRGLGAAHEGTHHWVTQRLTAGSNLLLMLWLIVSLVRLPELSYGVVQAWLSSPWAAVPMILLVISVFNHFRLGLQVVIEDYQHDETRIVLMTLLNYFTVAAGTFAIFSILKIAFTVVTPGAPA</sequence>
<name>A0A1E3LVV7_9SPHN</name>
<dbReference type="SUPFAM" id="SSF81343">
    <property type="entry name" value="Fumarate reductase respiratory complex transmembrane subunits"/>
    <property type="match status" value="1"/>
</dbReference>
<evidence type="ECO:0000256" key="11">
    <source>
        <dbReference type="ARBA" id="ARBA00022723"/>
    </source>
</evidence>
<dbReference type="GO" id="GO:0020037">
    <property type="term" value="F:heme binding"/>
    <property type="evidence" value="ECO:0007669"/>
    <property type="project" value="InterPro"/>
</dbReference>
<comment type="function">
    <text evidence="2">Membrane-anchoring subunit of succinate dehydrogenase (SDH).</text>
</comment>
<dbReference type="InterPro" id="IPR014312">
    <property type="entry name" value="Succ_DH_anchor"/>
</dbReference>
<keyword evidence="9" id="KW-0349">Heme</keyword>
<dbReference type="AlphaFoldDB" id="A0A1E3LVV7"/>
<keyword evidence="7" id="KW-0813">Transport</keyword>
<comment type="cofactor">
    <cofactor evidence="1">
        <name>heme</name>
        <dbReference type="ChEBI" id="CHEBI:30413"/>
    </cofactor>
</comment>
<comment type="subcellular location">
    <subcellularLocation>
        <location evidence="3">Membrane</location>
        <topology evidence="3">Multi-pass membrane protein</topology>
    </subcellularLocation>
</comment>
<evidence type="ECO:0000256" key="6">
    <source>
        <dbReference type="ARBA" id="ARBA00019425"/>
    </source>
</evidence>
<comment type="caution">
    <text evidence="17">The sequence shown here is derived from an EMBL/GenBank/DDBJ whole genome shotgun (WGS) entry which is preliminary data.</text>
</comment>
<evidence type="ECO:0000256" key="8">
    <source>
        <dbReference type="ARBA" id="ARBA00022532"/>
    </source>
</evidence>
<evidence type="ECO:0000256" key="1">
    <source>
        <dbReference type="ARBA" id="ARBA00001971"/>
    </source>
</evidence>
<protein>
    <recommendedName>
        <fullName evidence="6">Succinate dehydrogenase hydrophobic membrane anchor subunit</fullName>
    </recommendedName>
</protein>
<keyword evidence="10 16" id="KW-0812">Transmembrane</keyword>
<comment type="subunit">
    <text evidence="5">Part of an enzyme complex containing four subunits: a flavoprotein, an iron-sulfur protein, plus two membrane-anchoring proteins, SdhC and SdhD.</text>
</comment>
<evidence type="ECO:0000256" key="13">
    <source>
        <dbReference type="ARBA" id="ARBA00022989"/>
    </source>
</evidence>
<dbReference type="OrthoDB" id="9809280at2"/>
<evidence type="ECO:0000256" key="7">
    <source>
        <dbReference type="ARBA" id="ARBA00022448"/>
    </source>
</evidence>
<keyword evidence="14" id="KW-0408">Iron</keyword>
<dbReference type="Proteomes" id="UP000094487">
    <property type="component" value="Unassembled WGS sequence"/>
</dbReference>
<keyword evidence="15 16" id="KW-0472">Membrane</keyword>
<feature type="transmembrane region" description="Helical" evidence="16">
    <location>
        <begin position="57"/>
        <end position="76"/>
    </location>
</feature>
<dbReference type="EMBL" id="MDDS01000023">
    <property type="protein sequence ID" value="ODP37931.1"/>
    <property type="molecule type" value="Genomic_DNA"/>
</dbReference>
<dbReference type="InterPro" id="IPR000701">
    <property type="entry name" value="SuccDH_FuR_B_TM-su"/>
</dbReference>
<evidence type="ECO:0000256" key="16">
    <source>
        <dbReference type="SAM" id="Phobius"/>
    </source>
</evidence>
<evidence type="ECO:0000256" key="9">
    <source>
        <dbReference type="ARBA" id="ARBA00022617"/>
    </source>
</evidence>
<keyword evidence="11" id="KW-0479">Metal-binding</keyword>
<feature type="transmembrane region" description="Helical" evidence="16">
    <location>
        <begin position="28"/>
        <end position="45"/>
    </location>
</feature>
<evidence type="ECO:0000256" key="2">
    <source>
        <dbReference type="ARBA" id="ARBA00004050"/>
    </source>
</evidence>
<dbReference type="RefSeq" id="WP_069320386.1">
    <property type="nucleotide sequence ID" value="NZ_MDDS01000023.1"/>
</dbReference>
<dbReference type="NCBIfam" id="TIGR02968">
    <property type="entry name" value="succ_dehyd_anc"/>
    <property type="match status" value="1"/>
</dbReference>
<reference evidence="17 18" key="1">
    <citation type="submission" date="2016-08" db="EMBL/GenBank/DDBJ databases">
        <title>Draft genome of the agarase producing Sphingomonas sp. MCT13.</title>
        <authorList>
            <person name="D'Andrea M.M."/>
            <person name="Rossolini G.M."/>
            <person name="Thaller M.C."/>
        </authorList>
    </citation>
    <scope>NUCLEOTIDE SEQUENCE [LARGE SCALE GENOMIC DNA]</scope>
    <source>
        <strain evidence="17 18">MCT13</strain>
    </source>
</reference>
<dbReference type="Gene3D" id="1.20.1300.10">
    <property type="entry name" value="Fumarate reductase/succinate dehydrogenase, transmembrane subunit"/>
    <property type="match status" value="1"/>
</dbReference>
<dbReference type="STRING" id="1888892.BFL28_16745"/>
<keyword evidence="18" id="KW-1185">Reference proteome</keyword>
<dbReference type="GO" id="GO:0046872">
    <property type="term" value="F:metal ion binding"/>
    <property type="evidence" value="ECO:0007669"/>
    <property type="project" value="UniProtKB-KW"/>
</dbReference>
<dbReference type="UniPathway" id="UPA00223"/>